<sequence length="547" mass="59631">MGLQLGSTNLPPMADINIDVDVTTAISTSNTGNGNSTMKFPRAVELLVLTFNCAKNVIDVPVFGAHLRGALAQDGRRPLPDLVVMSLQEIAPLSYSFLGEWFLGPYYTAFGDALNLAVKENQGEVGGRYTLVKAKNVGMTALLIFALHPERLDVNGMEEAEVGFGAADMGNKGAVGVRVCYSPSKSSPSSSSQGQQSTELTFVATHLAAMEWNLKKRNANWRAIVSKLTFANPLSVLPGVFPAKEPKAHHDRSGPGKHSPPPLVARTGSMDSSEEEDAPLLSPPSTFPITTEDDSTPTLTPSQKRQLQDISIFKPSSHLFVAGDLNYRISSTTPPPGSSFPSFDPSSEHHYSTFFSRDQLTEERLAGRTFHGMEEAEVGFGPTYKYDVLSGPTGAENEEAVRRGSMVDGVKEVPWKFAGHRWPAWTDRVLYSAAAGEGEMETVRYGSLPVVESSDHRAVFWRGRVPLSARGQGKEGIEDGEEGEGKKKLPVDIDVYSWERRQKARRREVVVGLLALVWSTKEGAVFLGTVAVVGMGWWWWFARGVMV</sequence>
<dbReference type="EMBL" id="MU866225">
    <property type="protein sequence ID" value="KAK4175670.1"/>
    <property type="molecule type" value="Genomic_DNA"/>
</dbReference>
<feature type="compositionally biased region" description="Basic and acidic residues" evidence="1">
    <location>
        <begin position="244"/>
        <end position="254"/>
    </location>
</feature>
<dbReference type="Proteomes" id="UP001302321">
    <property type="component" value="Unassembled WGS sequence"/>
</dbReference>
<dbReference type="SUPFAM" id="SSF56219">
    <property type="entry name" value="DNase I-like"/>
    <property type="match status" value="1"/>
</dbReference>
<evidence type="ECO:0000256" key="1">
    <source>
        <dbReference type="SAM" id="MobiDB-lite"/>
    </source>
</evidence>
<protein>
    <submittedName>
        <fullName evidence="4">Endonuclease/exonuclease/phosphatase</fullName>
    </submittedName>
</protein>
<keyword evidence="2" id="KW-0812">Transmembrane</keyword>
<dbReference type="SMART" id="SM00128">
    <property type="entry name" value="IPPc"/>
    <property type="match status" value="1"/>
</dbReference>
<accession>A0AAN6W5Z7</accession>
<keyword evidence="2" id="KW-0472">Membrane</keyword>
<organism evidence="4 5">
    <name type="scientific">Triangularia setosa</name>
    <dbReference type="NCBI Taxonomy" id="2587417"/>
    <lineage>
        <taxon>Eukaryota</taxon>
        <taxon>Fungi</taxon>
        <taxon>Dikarya</taxon>
        <taxon>Ascomycota</taxon>
        <taxon>Pezizomycotina</taxon>
        <taxon>Sordariomycetes</taxon>
        <taxon>Sordariomycetidae</taxon>
        <taxon>Sordariales</taxon>
        <taxon>Podosporaceae</taxon>
        <taxon>Triangularia</taxon>
    </lineage>
</organism>
<feature type="domain" description="Inositol polyphosphate-related phosphatase" evidence="3">
    <location>
        <begin position="42"/>
        <end position="472"/>
    </location>
</feature>
<dbReference type="PANTHER" id="PTHR11200">
    <property type="entry name" value="INOSITOL 5-PHOSPHATASE"/>
    <property type="match status" value="1"/>
</dbReference>
<feature type="region of interest" description="Disordered" evidence="1">
    <location>
        <begin position="242"/>
        <end position="308"/>
    </location>
</feature>
<dbReference type="InterPro" id="IPR000300">
    <property type="entry name" value="IPPc"/>
</dbReference>
<feature type="transmembrane region" description="Helical" evidence="2">
    <location>
        <begin position="509"/>
        <end position="540"/>
    </location>
</feature>
<reference evidence="4" key="1">
    <citation type="journal article" date="2023" name="Mol. Phylogenet. Evol.">
        <title>Genome-scale phylogeny and comparative genomics of the fungal order Sordariales.</title>
        <authorList>
            <person name="Hensen N."/>
            <person name="Bonometti L."/>
            <person name="Westerberg I."/>
            <person name="Brannstrom I.O."/>
            <person name="Guillou S."/>
            <person name="Cros-Aarteil S."/>
            <person name="Calhoun S."/>
            <person name="Haridas S."/>
            <person name="Kuo A."/>
            <person name="Mondo S."/>
            <person name="Pangilinan J."/>
            <person name="Riley R."/>
            <person name="LaButti K."/>
            <person name="Andreopoulos B."/>
            <person name="Lipzen A."/>
            <person name="Chen C."/>
            <person name="Yan M."/>
            <person name="Daum C."/>
            <person name="Ng V."/>
            <person name="Clum A."/>
            <person name="Steindorff A."/>
            <person name="Ohm R.A."/>
            <person name="Martin F."/>
            <person name="Silar P."/>
            <person name="Natvig D.O."/>
            <person name="Lalanne C."/>
            <person name="Gautier V."/>
            <person name="Ament-Velasquez S.L."/>
            <person name="Kruys A."/>
            <person name="Hutchinson M.I."/>
            <person name="Powell A.J."/>
            <person name="Barry K."/>
            <person name="Miller A.N."/>
            <person name="Grigoriev I.V."/>
            <person name="Debuchy R."/>
            <person name="Gladieux P."/>
            <person name="Hiltunen Thoren M."/>
            <person name="Johannesson H."/>
        </authorList>
    </citation>
    <scope>NUCLEOTIDE SEQUENCE</scope>
    <source>
        <strain evidence="4">CBS 892.96</strain>
    </source>
</reference>
<dbReference type="AlphaFoldDB" id="A0AAN6W5Z7"/>
<dbReference type="GO" id="GO:0004439">
    <property type="term" value="F:phosphatidylinositol-4,5-bisphosphate 5-phosphatase activity"/>
    <property type="evidence" value="ECO:0007669"/>
    <property type="project" value="TreeGrafter"/>
</dbReference>
<comment type="caution">
    <text evidence="4">The sequence shown here is derived from an EMBL/GenBank/DDBJ whole genome shotgun (WGS) entry which is preliminary data.</text>
</comment>
<name>A0AAN6W5Z7_9PEZI</name>
<dbReference type="InterPro" id="IPR046985">
    <property type="entry name" value="IP5"/>
</dbReference>
<dbReference type="PANTHER" id="PTHR11200:SF286">
    <property type="entry name" value="5-PHOSPHATASE, PUTATIVE (AFU_ORTHOLOGUE AFUA_5G07600)-RELATED"/>
    <property type="match status" value="1"/>
</dbReference>
<gene>
    <name evidence="4" type="ORF">QBC36DRAFT_354187</name>
</gene>
<proteinExistence type="predicted"/>
<feature type="compositionally biased region" description="Polar residues" evidence="1">
    <location>
        <begin position="296"/>
        <end position="308"/>
    </location>
</feature>
<reference evidence="4" key="2">
    <citation type="submission" date="2023-05" db="EMBL/GenBank/DDBJ databases">
        <authorList>
            <consortium name="Lawrence Berkeley National Laboratory"/>
            <person name="Steindorff A."/>
            <person name="Hensen N."/>
            <person name="Bonometti L."/>
            <person name="Westerberg I."/>
            <person name="Brannstrom I.O."/>
            <person name="Guillou S."/>
            <person name="Cros-Aarteil S."/>
            <person name="Calhoun S."/>
            <person name="Haridas S."/>
            <person name="Kuo A."/>
            <person name="Mondo S."/>
            <person name="Pangilinan J."/>
            <person name="Riley R."/>
            <person name="Labutti K."/>
            <person name="Andreopoulos B."/>
            <person name="Lipzen A."/>
            <person name="Chen C."/>
            <person name="Yanf M."/>
            <person name="Daum C."/>
            <person name="Ng V."/>
            <person name="Clum A."/>
            <person name="Ohm R."/>
            <person name="Martin F."/>
            <person name="Silar P."/>
            <person name="Natvig D."/>
            <person name="Lalanne C."/>
            <person name="Gautier V."/>
            <person name="Ament-Velasquez S.L."/>
            <person name="Kruys A."/>
            <person name="Hutchinson M.I."/>
            <person name="Powell A.J."/>
            <person name="Barry K."/>
            <person name="Miller A.N."/>
            <person name="Grigoriev I.V."/>
            <person name="Debuchy R."/>
            <person name="Gladieux P."/>
            <person name="Thoren M.H."/>
            <person name="Johannesson H."/>
        </authorList>
    </citation>
    <scope>NUCLEOTIDE SEQUENCE</scope>
    <source>
        <strain evidence="4">CBS 892.96</strain>
    </source>
</reference>
<dbReference type="GO" id="GO:0004519">
    <property type="term" value="F:endonuclease activity"/>
    <property type="evidence" value="ECO:0007669"/>
    <property type="project" value="UniProtKB-KW"/>
</dbReference>
<dbReference type="Gene3D" id="3.60.10.10">
    <property type="entry name" value="Endonuclease/exonuclease/phosphatase"/>
    <property type="match status" value="1"/>
</dbReference>
<keyword evidence="5" id="KW-1185">Reference proteome</keyword>
<dbReference type="InterPro" id="IPR036691">
    <property type="entry name" value="Endo/exonu/phosph_ase_sf"/>
</dbReference>
<keyword evidence="4" id="KW-0378">Hydrolase</keyword>
<dbReference type="Pfam" id="PF22669">
    <property type="entry name" value="Exo_endo_phos2"/>
    <property type="match status" value="1"/>
</dbReference>
<keyword evidence="4" id="KW-0255">Endonuclease</keyword>
<evidence type="ECO:0000313" key="4">
    <source>
        <dbReference type="EMBL" id="KAK4175670.1"/>
    </source>
</evidence>
<keyword evidence="4" id="KW-0540">Nuclease</keyword>
<dbReference type="GO" id="GO:0046856">
    <property type="term" value="P:phosphatidylinositol dephosphorylation"/>
    <property type="evidence" value="ECO:0007669"/>
    <property type="project" value="InterPro"/>
</dbReference>
<evidence type="ECO:0000313" key="5">
    <source>
        <dbReference type="Proteomes" id="UP001302321"/>
    </source>
</evidence>
<evidence type="ECO:0000256" key="2">
    <source>
        <dbReference type="SAM" id="Phobius"/>
    </source>
</evidence>
<keyword evidence="2" id="KW-1133">Transmembrane helix</keyword>
<evidence type="ECO:0000259" key="3">
    <source>
        <dbReference type="SMART" id="SM00128"/>
    </source>
</evidence>